<dbReference type="InterPro" id="IPR002618">
    <property type="entry name" value="UDPGP_fam"/>
</dbReference>
<dbReference type="PANTHER" id="PTHR43511">
    <property type="match status" value="1"/>
</dbReference>
<evidence type="ECO:0000256" key="1">
    <source>
        <dbReference type="ARBA" id="ARBA00003449"/>
    </source>
</evidence>
<comment type="caution">
    <text evidence="8">The sequence shown here is derived from an EMBL/GenBank/DDBJ whole genome shotgun (WGS) entry which is preliminary data.</text>
</comment>
<feature type="compositionally biased region" description="Basic and acidic residues" evidence="7">
    <location>
        <begin position="563"/>
        <end position="572"/>
    </location>
</feature>
<evidence type="ECO:0000256" key="6">
    <source>
        <dbReference type="ARBA" id="ARBA00031959"/>
    </source>
</evidence>
<proteinExistence type="inferred from homology"/>
<sequence>MPLPSNESLDLASPFTMNEAASASIDHIRSFSLLGFQETTSNSAAISMRNELNKMVGMVSNPVRQKLFKAEMDCFYSLFTRYLTEKARNVKLNWDEVKSPGSDKIIPYKNLETTTPDATKSALSKLAVLKLNGGLGTTMGCVGPKSAIEVRDGMTFLDLTVRQIEYLNHENDVSVPLILMNSFNTDEETKRIIQKYTGQQLKIMTYNQSRAPRIEKESLLPLSKDPVGKNGDWYPPGHGDLFESLSNSGTLDKLIAEGKEYLFISNVDNLGATVDKTILSHLVESGAEFLMEVTDKTKADIKGGTLIEYEGSIRLLEIAQVTAEHIDDFKSVKKFKIFNTNNLWVSLHAIKRVIENQELSMEIIVNNKTADSGEKVIQLETAVGAAIKHFKGAHGINVPRTRFLPVKSTSDLFLITSDLYKLNHGELILNPKRLFGTVPIVKLGDHFKKVQHFLSRFQSPPHILELDHLTVTGDVTFGTEVVLSGTVIIVANHATHHSNASQQPLGMNDSLHTSSDGLDVPETTQSGLTTGAQSTPMVSVTTPGPPVSPLPATAATPSKRKKTAQEQETENKAEALSEILLLMDEFAPIIPDSVTDYHLARSGFQCDDVRVKRLLALATQKFISDIAGDAMHYSKLRQQATQGKERRQSLKDKRTVLTMDDLAAAMAEQGVNIKKPDYYV</sequence>
<reference evidence="8 9" key="1">
    <citation type="submission" date="2021-02" db="EMBL/GenBank/DDBJ databases">
        <title>Variation within the Batrachochytrium salamandrivorans European outbreak.</title>
        <authorList>
            <person name="Kelly M."/>
            <person name="Pasmans F."/>
            <person name="Shea T.P."/>
            <person name="Munoz J.F."/>
            <person name="Carranza S."/>
            <person name="Cuomo C.A."/>
            <person name="Martel A."/>
        </authorList>
    </citation>
    <scope>NUCLEOTIDE SEQUENCE [LARGE SCALE GENOMIC DNA]</scope>
    <source>
        <strain evidence="8 9">AMFP18/2</strain>
    </source>
</reference>
<accession>A0ABQ8FKY7</accession>
<evidence type="ECO:0000256" key="5">
    <source>
        <dbReference type="ARBA" id="ARBA00022695"/>
    </source>
</evidence>
<dbReference type="Gene3D" id="3.90.550.10">
    <property type="entry name" value="Spore Coat Polysaccharide Biosynthesis Protein SpsA, Chain A"/>
    <property type="match status" value="1"/>
</dbReference>
<dbReference type="EMBL" id="JAFCIX010000048">
    <property type="protein sequence ID" value="KAH6600114.1"/>
    <property type="molecule type" value="Genomic_DNA"/>
</dbReference>
<dbReference type="Gene3D" id="2.160.10.10">
    <property type="entry name" value="Hexapeptide repeat proteins"/>
    <property type="match status" value="1"/>
</dbReference>
<evidence type="ECO:0000256" key="3">
    <source>
        <dbReference type="ARBA" id="ARBA00012415"/>
    </source>
</evidence>
<dbReference type="Pfam" id="PF03540">
    <property type="entry name" value="TAF10"/>
    <property type="match status" value="1"/>
</dbReference>
<dbReference type="InterPro" id="IPR003923">
    <property type="entry name" value="TAF10"/>
</dbReference>
<name>A0ABQ8FKY7_9FUNG</name>
<evidence type="ECO:0000256" key="4">
    <source>
        <dbReference type="ARBA" id="ARBA00022679"/>
    </source>
</evidence>
<evidence type="ECO:0000313" key="8">
    <source>
        <dbReference type="EMBL" id="KAH6600114.1"/>
    </source>
</evidence>
<comment type="function">
    <text evidence="1">Plays a central role as a glucosyl donor in cellular metabolic pathways.</text>
</comment>
<gene>
    <name evidence="8" type="ORF">BASA50_002573</name>
</gene>
<dbReference type="InterPro" id="IPR016267">
    <property type="entry name" value="UDPGP_trans"/>
</dbReference>
<dbReference type="Pfam" id="PF01704">
    <property type="entry name" value="UDPGP"/>
    <property type="match status" value="1"/>
</dbReference>
<dbReference type="CDD" id="cd00897">
    <property type="entry name" value="UGPase_euk"/>
    <property type="match status" value="1"/>
</dbReference>
<dbReference type="InterPro" id="IPR029044">
    <property type="entry name" value="Nucleotide-diphossugar_trans"/>
</dbReference>
<feature type="compositionally biased region" description="Polar residues" evidence="7">
    <location>
        <begin position="498"/>
        <end position="533"/>
    </location>
</feature>
<keyword evidence="5" id="KW-0548">Nucleotidyltransferase</keyword>
<dbReference type="CDD" id="cd07982">
    <property type="entry name" value="HFD_TAF10"/>
    <property type="match status" value="1"/>
</dbReference>
<keyword evidence="9" id="KW-1185">Reference proteome</keyword>
<protein>
    <recommendedName>
        <fullName evidence="3">UTP--glucose-1-phosphate uridylyltransferase</fullName>
        <ecNumber evidence="3">2.7.7.9</ecNumber>
    </recommendedName>
    <alternativeName>
        <fullName evidence="6">UDP-glucose pyrophosphorylase</fullName>
    </alternativeName>
</protein>
<dbReference type="Proteomes" id="UP001648503">
    <property type="component" value="Unassembled WGS sequence"/>
</dbReference>
<keyword evidence="4" id="KW-0808">Transferase</keyword>
<dbReference type="SUPFAM" id="SSF53448">
    <property type="entry name" value="Nucleotide-diphospho-sugar transferases"/>
    <property type="match status" value="1"/>
</dbReference>
<organism evidence="8 9">
    <name type="scientific">Batrachochytrium salamandrivorans</name>
    <dbReference type="NCBI Taxonomy" id="1357716"/>
    <lineage>
        <taxon>Eukaryota</taxon>
        <taxon>Fungi</taxon>
        <taxon>Fungi incertae sedis</taxon>
        <taxon>Chytridiomycota</taxon>
        <taxon>Chytridiomycota incertae sedis</taxon>
        <taxon>Chytridiomycetes</taxon>
        <taxon>Rhizophydiales</taxon>
        <taxon>Rhizophydiales incertae sedis</taxon>
        <taxon>Batrachochytrium</taxon>
    </lineage>
</organism>
<evidence type="ECO:0000313" key="9">
    <source>
        <dbReference type="Proteomes" id="UP001648503"/>
    </source>
</evidence>
<evidence type="ECO:0000256" key="2">
    <source>
        <dbReference type="ARBA" id="ARBA00010401"/>
    </source>
</evidence>
<dbReference type="PRINTS" id="PR01443">
    <property type="entry name" value="TFIID30KDSUB"/>
</dbReference>
<dbReference type="EC" id="2.7.7.9" evidence="3"/>
<evidence type="ECO:0000256" key="7">
    <source>
        <dbReference type="SAM" id="MobiDB-lite"/>
    </source>
</evidence>
<feature type="region of interest" description="Disordered" evidence="7">
    <location>
        <begin position="498"/>
        <end position="572"/>
    </location>
</feature>
<comment type="similarity">
    <text evidence="2">Belongs to the UDPGP type 1 family.</text>
</comment>